<evidence type="ECO:0000313" key="2">
    <source>
        <dbReference type="EMBL" id="CAL1400134.1"/>
    </source>
</evidence>
<feature type="compositionally biased region" description="Basic and acidic residues" evidence="1">
    <location>
        <begin position="248"/>
        <end position="259"/>
    </location>
</feature>
<dbReference type="Proteomes" id="UP001497516">
    <property type="component" value="Chromosome 7"/>
</dbReference>
<organism evidence="2 3">
    <name type="scientific">Linum trigynum</name>
    <dbReference type="NCBI Taxonomy" id="586398"/>
    <lineage>
        <taxon>Eukaryota</taxon>
        <taxon>Viridiplantae</taxon>
        <taxon>Streptophyta</taxon>
        <taxon>Embryophyta</taxon>
        <taxon>Tracheophyta</taxon>
        <taxon>Spermatophyta</taxon>
        <taxon>Magnoliopsida</taxon>
        <taxon>eudicotyledons</taxon>
        <taxon>Gunneridae</taxon>
        <taxon>Pentapetalae</taxon>
        <taxon>rosids</taxon>
        <taxon>fabids</taxon>
        <taxon>Malpighiales</taxon>
        <taxon>Linaceae</taxon>
        <taxon>Linum</taxon>
    </lineage>
</organism>
<feature type="region of interest" description="Disordered" evidence="1">
    <location>
        <begin position="208"/>
        <end position="278"/>
    </location>
</feature>
<evidence type="ECO:0000256" key="1">
    <source>
        <dbReference type="SAM" id="MobiDB-lite"/>
    </source>
</evidence>
<reference evidence="2 3" key="1">
    <citation type="submission" date="2024-04" db="EMBL/GenBank/DDBJ databases">
        <authorList>
            <person name="Fracassetti M."/>
        </authorList>
    </citation>
    <scope>NUCLEOTIDE SEQUENCE [LARGE SCALE GENOMIC DNA]</scope>
</reference>
<feature type="compositionally biased region" description="Polar residues" evidence="1">
    <location>
        <begin position="139"/>
        <end position="152"/>
    </location>
</feature>
<feature type="region of interest" description="Disordered" evidence="1">
    <location>
        <begin position="36"/>
        <end position="75"/>
    </location>
</feature>
<name>A0AAV2FQD4_9ROSI</name>
<dbReference type="AlphaFoldDB" id="A0AAV2FQD4"/>
<feature type="region of interest" description="Disordered" evidence="1">
    <location>
        <begin position="296"/>
        <end position="356"/>
    </location>
</feature>
<proteinExistence type="predicted"/>
<sequence length="496" mass="55163">MSSSRLSDVSWAELREQARRIGHRWIPEELPIAQEEVMPKETVGELPPQLAERDAKAGERRPETTWSSKLSNPSWEELRERARRIGRHWNSKELPTGNAATAEEKLSVVQVDADGEVERRAEQSDVEEVLVIEPPTVGQPPSATNKQQQRLPTISTAVSKVVVPSAGKVESCAEERQPNLDLGEAFQVNPSTTSILLKTPINGKINWKSRKRKLRLDEAESATDEGERPEAGYYRSSLDSSHRKISTPRKEPPELEMKKGTAARMTKTNRRCGTGSTMEQSEVSCFLSSIDWEKESRTSSAEPGSPQSRRVNCMPTGSKTKKSIGDELKTKLRARRWPAKERRTQSSGGKLPLPSSELVKEVGGGVLLLASPWSPTVGRAKEQLQKRANLGPVTKVVGSEGSEEASQVVEHGPILTGPIWGSLDRCRRAAFVDGQKRRRKLRNKWAGIKLGHGLSQEKLKEFQKYNGSSSQDRFNVGLEEIFGPYMNCLSGLFLME</sequence>
<evidence type="ECO:0000313" key="3">
    <source>
        <dbReference type="Proteomes" id="UP001497516"/>
    </source>
</evidence>
<feature type="compositionally biased region" description="Polar residues" evidence="1">
    <location>
        <begin position="64"/>
        <end position="74"/>
    </location>
</feature>
<keyword evidence="3" id="KW-1185">Reference proteome</keyword>
<protein>
    <submittedName>
        <fullName evidence="2">Uncharacterized protein</fullName>
    </submittedName>
</protein>
<dbReference type="EMBL" id="OZ034820">
    <property type="protein sequence ID" value="CAL1400134.1"/>
    <property type="molecule type" value="Genomic_DNA"/>
</dbReference>
<gene>
    <name evidence="2" type="ORF">LTRI10_LOCUS40282</name>
</gene>
<feature type="compositionally biased region" description="Basic and acidic residues" evidence="1">
    <location>
        <begin position="51"/>
        <end position="63"/>
    </location>
</feature>
<accession>A0AAV2FQD4</accession>
<feature type="compositionally biased region" description="Polar residues" evidence="1">
    <location>
        <begin position="298"/>
        <end position="318"/>
    </location>
</feature>
<feature type="region of interest" description="Disordered" evidence="1">
    <location>
        <begin position="133"/>
        <end position="152"/>
    </location>
</feature>